<dbReference type="OrthoDB" id="9890215at2759"/>
<dbReference type="GeneID" id="108439615"/>
<keyword evidence="4 9" id="KW-1133">Transmembrane helix</keyword>
<dbReference type="OMA" id="NIMATSH"/>
<dbReference type="InterPro" id="IPR013783">
    <property type="entry name" value="Ig-like_fold"/>
</dbReference>
<name>A0A3B4E282_PYGNA</name>
<dbReference type="Pfam" id="PF00041">
    <property type="entry name" value="fn3"/>
    <property type="match status" value="1"/>
</dbReference>
<dbReference type="RefSeq" id="XP_017573599.1">
    <property type="nucleotide sequence ID" value="XM_017718110.2"/>
</dbReference>
<keyword evidence="3 10" id="KW-0732">Signal</keyword>
<dbReference type="InterPro" id="IPR036116">
    <property type="entry name" value="FN3_sf"/>
</dbReference>
<feature type="signal peptide" evidence="10">
    <location>
        <begin position="1"/>
        <end position="19"/>
    </location>
</feature>
<dbReference type="Pfam" id="PF09067">
    <property type="entry name" value="EpoR_lig-bind"/>
    <property type="match status" value="1"/>
</dbReference>
<evidence type="ECO:0000256" key="6">
    <source>
        <dbReference type="ARBA" id="ARBA00023170"/>
    </source>
</evidence>
<dbReference type="InterPro" id="IPR025871">
    <property type="entry name" value="GHBP"/>
</dbReference>
<feature type="compositionally biased region" description="Basic and acidic residues" evidence="8">
    <location>
        <begin position="492"/>
        <end position="501"/>
    </location>
</feature>
<evidence type="ECO:0000256" key="2">
    <source>
        <dbReference type="ARBA" id="ARBA00022692"/>
    </source>
</evidence>
<dbReference type="SUPFAM" id="SSF49265">
    <property type="entry name" value="Fibronectin type III"/>
    <property type="match status" value="2"/>
</dbReference>
<dbReference type="GO" id="GO:0004896">
    <property type="term" value="F:cytokine receptor activity"/>
    <property type="evidence" value="ECO:0007669"/>
    <property type="project" value="TreeGrafter"/>
</dbReference>
<dbReference type="Gene3D" id="2.60.40.10">
    <property type="entry name" value="Immunoglobulins"/>
    <property type="match status" value="2"/>
</dbReference>
<dbReference type="InterPro" id="IPR015152">
    <property type="entry name" value="Growth/epo_recpt_lig-bind"/>
</dbReference>
<dbReference type="Ensembl" id="ENSPNAT00000016478.2">
    <property type="protein sequence ID" value="ENSPNAP00000029436.1"/>
    <property type="gene ID" value="ENSPNAG00000003386.2"/>
</dbReference>
<dbReference type="GO" id="GO:0009897">
    <property type="term" value="C:external side of plasma membrane"/>
    <property type="evidence" value="ECO:0007669"/>
    <property type="project" value="TreeGrafter"/>
</dbReference>
<feature type="chain" id="PRO_5017429156" description="Fibronectin type-III domain-containing protein" evidence="10">
    <location>
        <begin position="20"/>
        <end position="586"/>
    </location>
</feature>
<dbReference type="PANTHER" id="PTHR23037">
    <property type="entry name" value="CYTOKINE RECEPTOR"/>
    <property type="match status" value="1"/>
</dbReference>
<dbReference type="InterPro" id="IPR003961">
    <property type="entry name" value="FN3_dom"/>
</dbReference>
<dbReference type="SMART" id="SM00060">
    <property type="entry name" value="FN3"/>
    <property type="match status" value="1"/>
</dbReference>
<feature type="region of interest" description="Disordered" evidence="8">
    <location>
        <begin position="345"/>
        <end position="412"/>
    </location>
</feature>
<keyword evidence="2 9" id="KW-0812">Transmembrane</keyword>
<reference evidence="12" key="2">
    <citation type="submission" date="2025-08" db="UniProtKB">
        <authorList>
            <consortium name="Ensembl"/>
        </authorList>
    </citation>
    <scope>IDENTIFICATION</scope>
</reference>
<protein>
    <recommendedName>
        <fullName evidence="11">Fibronectin type-III domain-containing protein</fullName>
    </recommendedName>
</protein>
<feature type="domain" description="Fibronectin type-III" evidence="11">
    <location>
        <begin position="137"/>
        <end position="243"/>
    </location>
</feature>
<dbReference type="GeneTree" id="ENSGT00940000165107"/>
<dbReference type="PROSITE" id="PS50853">
    <property type="entry name" value="FN3"/>
    <property type="match status" value="1"/>
</dbReference>
<dbReference type="Proteomes" id="UP001501920">
    <property type="component" value="Chromosome 16"/>
</dbReference>
<dbReference type="CTD" id="560202"/>
<dbReference type="STRING" id="42514.ENSPNAP00000029436"/>
<evidence type="ECO:0000256" key="1">
    <source>
        <dbReference type="ARBA" id="ARBA00004479"/>
    </source>
</evidence>
<feature type="compositionally biased region" description="Polar residues" evidence="8">
    <location>
        <begin position="472"/>
        <end position="491"/>
    </location>
</feature>
<evidence type="ECO:0000256" key="4">
    <source>
        <dbReference type="ARBA" id="ARBA00022989"/>
    </source>
</evidence>
<evidence type="ECO:0000259" key="11">
    <source>
        <dbReference type="PROSITE" id="PS50853"/>
    </source>
</evidence>
<organism evidence="12 13">
    <name type="scientific">Pygocentrus nattereri</name>
    <name type="common">Red-bellied piranha</name>
    <dbReference type="NCBI Taxonomy" id="42514"/>
    <lineage>
        <taxon>Eukaryota</taxon>
        <taxon>Metazoa</taxon>
        <taxon>Chordata</taxon>
        <taxon>Craniata</taxon>
        <taxon>Vertebrata</taxon>
        <taxon>Euteleostomi</taxon>
        <taxon>Actinopterygii</taxon>
        <taxon>Neopterygii</taxon>
        <taxon>Teleostei</taxon>
        <taxon>Ostariophysi</taxon>
        <taxon>Characiformes</taxon>
        <taxon>Characoidei</taxon>
        <taxon>Pygocentrus</taxon>
    </lineage>
</organism>
<evidence type="ECO:0000256" key="10">
    <source>
        <dbReference type="SAM" id="SignalP"/>
    </source>
</evidence>
<evidence type="ECO:0000256" key="5">
    <source>
        <dbReference type="ARBA" id="ARBA00023136"/>
    </source>
</evidence>
<reference evidence="12" key="3">
    <citation type="submission" date="2025-09" db="UniProtKB">
        <authorList>
            <consortium name="Ensembl"/>
        </authorList>
    </citation>
    <scope>IDENTIFICATION</scope>
</reference>
<dbReference type="CDD" id="cd00063">
    <property type="entry name" value="FN3"/>
    <property type="match status" value="1"/>
</dbReference>
<evidence type="ECO:0000256" key="8">
    <source>
        <dbReference type="SAM" id="MobiDB-lite"/>
    </source>
</evidence>
<feature type="compositionally biased region" description="Polar residues" evidence="8">
    <location>
        <begin position="351"/>
        <end position="361"/>
    </location>
</feature>
<sequence length="586" mass="65699">MGTNQSFFICLFFIVAVTTEDLKPTLQARSTFGPRLTGCFSRELTTFRCQWNAGSFQNLTEPGDLRLLYMFEKDSKKDEGKWSECPSYSTTIENECYFDVSHTFIWYTYAIQLRSRTQDVVYDEMFFNVEDIVFPDPPEGLNWTLLSMGPTGLIYDTVVSWEPPTSAVDNVKIGWMSLRYETQYREKGSEQWKCLDNGKETKAYIYGLNTSTEYEVRVRSKMRGYNFGEFSDSIFILVDSKEPRVPLTAMFIFAVVGIGIILMLIVLSRQQKLMVIFLPPVPGPKIKGMDPVLLQKGQLTEFTSILGTHPGLRPELYSNDTWVEFIEVDINEPIETLEGFETPLLFGESPVSDSPPMSSGFQDDDSGRASCCDPDLSDHDHTDVHQPSTSGHDGFHTLSPINPGAPHEPAWPTSLYSQVTDVTPRGEAVLSPEKQYQSDSCSIQDKAQKNEDNDKGKKPQLVVSSEERGYTSELNTCKISAQNPAGHSEPSSTKEELRPSAEQRPSMLQEYLNPTVEPEVRPVASPFPILTIPSPAEYTMVDGVDWKNSLLLKPNNPAPRPFAVVKSFPTPGGYLTPDLLQSIGPQ</sequence>
<dbReference type="PANTHER" id="PTHR23037:SF46">
    <property type="entry name" value="INTERLEUKIN 5 RECEPTOR SUBUNIT ALPHA"/>
    <property type="match status" value="1"/>
</dbReference>
<evidence type="ECO:0000256" key="7">
    <source>
        <dbReference type="ARBA" id="ARBA00023180"/>
    </source>
</evidence>
<dbReference type="AlphaFoldDB" id="A0A3B4E282"/>
<comment type="subcellular location">
    <subcellularLocation>
        <location evidence="1">Membrane</location>
        <topology evidence="1">Single-pass type I membrane protein</topology>
    </subcellularLocation>
</comment>
<feature type="region of interest" description="Disordered" evidence="8">
    <location>
        <begin position="428"/>
        <end position="505"/>
    </location>
</feature>
<evidence type="ECO:0000313" key="13">
    <source>
        <dbReference type="Proteomes" id="UP001501920"/>
    </source>
</evidence>
<feature type="compositionally biased region" description="Polar residues" evidence="8">
    <location>
        <begin position="434"/>
        <end position="445"/>
    </location>
</feature>
<reference evidence="12 13" key="1">
    <citation type="submission" date="2020-10" db="EMBL/GenBank/DDBJ databases">
        <title>Pygocentrus nattereri (red-bellied piranha) genome, fPygNat1, primary haplotype.</title>
        <authorList>
            <person name="Myers G."/>
            <person name="Meyer A."/>
            <person name="Karagic N."/>
            <person name="Pippel M."/>
            <person name="Winkler S."/>
            <person name="Tracey A."/>
            <person name="Wood J."/>
            <person name="Formenti G."/>
            <person name="Howe K."/>
            <person name="Fedrigo O."/>
            <person name="Jarvis E.D."/>
        </authorList>
    </citation>
    <scope>NUCLEOTIDE SEQUENCE [LARGE SCALE GENOMIC DNA]</scope>
</reference>
<keyword evidence="13" id="KW-1185">Reference proteome</keyword>
<feature type="transmembrane region" description="Helical" evidence="9">
    <location>
        <begin position="247"/>
        <end position="267"/>
    </location>
</feature>
<evidence type="ECO:0000256" key="3">
    <source>
        <dbReference type="ARBA" id="ARBA00022729"/>
    </source>
</evidence>
<keyword evidence="6" id="KW-0675">Receptor</keyword>
<proteinExistence type="predicted"/>
<evidence type="ECO:0000256" key="9">
    <source>
        <dbReference type="SAM" id="Phobius"/>
    </source>
</evidence>
<accession>A0A3B4E282</accession>
<keyword evidence="7" id="KW-0325">Glycoprotein</keyword>
<feature type="compositionally biased region" description="Basic and acidic residues" evidence="8">
    <location>
        <begin position="446"/>
        <end position="457"/>
    </location>
</feature>
<dbReference type="Pfam" id="PF12772">
    <property type="entry name" value="GHBP"/>
    <property type="match status" value="2"/>
</dbReference>
<evidence type="ECO:0000313" key="12">
    <source>
        <dbReference type="Ensembl" id="ENSPNAP00000029436.1"/>
    </source>
</evidence>
<keyword evidence="5 9" id="KW-0472">Membrane</keyword>
<dbReference type="RefSeq" id="XP_017573598.1">
    <property type="nucleotide sequence ID" value="XM_017718109.2"/>
</dbReference>